<dbReference type="PANTHER" id="PTHR33929:SF1">
    <property type="entry name" value="MEMBRANE-ASSOCIATED KINASE REGULATOR 2-RELATED"/>
    <property type="match status" value="1"/>
</dbReference>
<evidence type="ECO:0000313" key="3">
    <source>
        <dbReference type="Proteomes" id="UP000077755"/>
    </source>
</evidence>
<dbReference type="Proteomes" id="UP000077755">
    <property type="component" value="Chromosome 3"/>
</dbReference>
<dbReference type="GO" id="GO:0005886">
    <property type="term" value="C:plasma membrane"/>
    <property type="evidence" value="ECO:0007669"/>
    <property type="project" value="InterPro"/>
</dbReference>
<reference evidence="2" key="1">
    <citation type="journal article" date="2016" name="Nat. Genet.">
        <title>A high-quality carrot genome assembly provides new insights into carotenoid accumulation and asterid genome evolution.</title>
        <authorList>
            <person name="Iorizzo M."/>
            <person name="Ellison S."/>
            <person name="Senalik D."/>
            <person name="Zeng P."/>
            <person name="Satapoomin P."/>
            <person name="Huang J."/>
            <person name="Bowman M."/>
            <person name="Iovene M."/>
            <person name="Sanseverino W."/>
            <person name="Cavagnaro P."/>
            <person name="Yildiz M."/>
            <person name="Macko-Podgorni A."/>
            <person name="Moranska E."/>
            <person name="Grzebelus E."/>
            <person name="Grzebelus D."/>
            <person name="Ashrafi H."/>
            <person name="Zheng Z."/>
            <person name="Cheng S."/>
            <person name="Spooner D."/>
            <person name="Van Deynze A."/>
            <person name="Simon P."/>
        </authorList>
    </citation>
    <scope>NUCLEOTIDE SEQUENCE</scope>
    <source>
        <tissue evidence="2">Leaf</tissue>
    </source>
</reference>
<evidence type="ECO:0000256" key="1">
    <source>
        <dbReference type="SAM" id="MobiDB-lite"/>
    </source>
</evidence>
<reference evidence="2" key="2">
    <citation type="submission" date="2022-03" db="EMBL/GenBank/DDBJ databases">
        <title>Draft title - Genomic analysis of global carrot germplasm unveils the trajectory of domestication and the origin of high carotenoid orange carrot.</title>
        <authorList>
            <person name="Iorizzo M."/>
            <person name="Ellison S."/>
            <person name="Senalik D."/>
            <person name="Macko-Podgorni A."/>
            <person name="Grzebelus D."/>
            <person name="Bostan H."/>
            <person name="Rolling W."/>
            <person name="Curaba J."/>
            <person name="Simon P."/>
        </authorList>
    </citation>
    <scope>NUCLEOTIDE SEQUENCE</scope>
    <source>
        <tissue evidence="2">Leaf</tissue>
    </source>
</reference>
<dbReference type="PANTHER" id="PTHR33929">
    <property type="entry name" value="MEMBRANE-ASSOCIATED KINASE REGULATOR 2-RELATED"/>
    <property type="match status" value="1"/>
</dbReference>
<evidence type="ECO:0000313" key="2">
    <source>
        <dbReference type="EMBL" id="WOG92826.1"/>
    </source>
</evidence>
<protein>
    <recommendedName>
        <fullName evidence="4">Membrane-associated kinase regulator 5</fullName>
    </recommendedName>
</protein>
<evidence type="ECO:0008006" key="4">
    <source>
        <dbReference type="Google" id="ProtNLM"/>
    </source>
</evidence>
<proteinExistence type="predicted"/>
<organism evidence="2 3">
    <name type="scientific">Daucus carota subsp. sativus</name>
    <name type="common">Carrot</name>
    <dbReference type="NCBI Taxonomy" id="79200"/>
    <lineage>
        <taxon>Eukaryota</taxon>
        <taxon>Viridiplantae</taxon>
        <taxon>Streptophyta</taxon>
        <taxon>Embryophyta</taxon>
        <taxon>Tracheophyta</taxon>
        <taxon>Spermatophyta</taxon>
        <taxon>Magnoliopsida</taxon>
        <taxon>eudicotyledons</taxon>
        <taxon>Gunneridae</taxon>
        <taxon>Pentapetalae</taxon>
        <taxon>asterids</taxon>
        <taxon>campanulids</taxon>
        <taxon>Apiales</taxon>
        <taxon>Apiaceae</taxon>
        <taxon>Apioideae</taxon>
        <taxon>Scandiceae</taxon>
        <taxon>Daucinae</taxon>
        <taxon>Daucus</taxon>
        <taxon>Daucus sect. Daucus</taxon>
    </lineage>
</organism>
<feature type="region of interest" description="Disordered" evidence="1">
    <location>
        <begin position="92"/>
        <end position="115"/>
    </location>
</feature>
<keyword evidence="3" id="KW-1185">Reference proteome</keyword>
<sequence>MELFGLLKFWRNRAPEVNQDSFDVSVTYPQCDHGNLSKLDSKAFNATVFSLSKMKTNFKSRSQLLVLRSSPKLRVSMLRHKKSSAEISCIMATPKREQSSSRNTKQKSGDSSSNKYVKLMKQASKIRIFDQSVSASPPAVFKGVCKGLMKSKSSVRTVAVPLSRRDDSALQQQDGIQSAILHCKRSYSSSSSSSSFSTISQERIKINPDFKV</sequence>
<dbReference type="AlphaFoldDB" id="A0AAF0WP69"/>
<gene>
    <name evidence="2" type="ORF">DCAR_0312103</name>
</gene>
<accession>A0AAF0WP69</accession>
<dbReference type="EMBL" id="CP093345">
    <property type="protein sequence ID" value="WOG92826.1"/>
    <property type="molecule type" value="Genomic_DNA"/>
</dbReference>
<dbReference type="InterPro" id="IPR039619">
    <property type="entry name" value="MAKR2/5"/>
</dbReference>
<name>A0AAF0WP69_DAUCS</name>